<proteinExistence type="predicted"/>
<reference evidence="2 3" key="1">
    <citation type="submission" date="2019-06" db="EMBL/GenBank/DDBJ databases">
        <title>Amycolatopsis alkalitolerans sp. nov., isolated from Gastrodia elata Blume.</title>
        <authorList>
            <person name="Narsing Rao M.P."/>
            <person name="Li W.J."/>
        </authorList>
    </citation>
    <scope>NUCLEOTIDE SEQUENCE [LARGE SCALE GENOMIC DNA]</scope>
    <source>
        <strain evidence="2 3">SYSUP0005</strain>
    </source>
</reference>
<dbReference type="InterPro" id="IPR010359">
    <property type="entry name" value="IrrE_HExxH"/>
</dbReference>
<name>A0A5C4M5C4_9PSEU</name>
<gene>
    <name evidence="2" type="ORF">FG385_04015</name>
</gene>
<dbReference type="Proteomes" id="UP000305546">
    <property type="component" value="Unassembled WGS sequence"/>
</dbReference>
<dbReference type="RefSeq" id="WP_139095233.1">
    <property type="nucleotide sequence ID" value="NZ_VDFW01000003.1"/>
</dbReference>
<dbReference type="Gene3D" id="1.10.10.2910">
    <property type="match status" value="1"/>
</dbReference>
<dbReference type="InterPro" id="IPR052345">
    <property type="entry name" value="Rad_response_metalloprotease"/>
</dbReference>
<sequence>MVLRRGFKKEARQLALEVREELGTEVFAPLDPYALAELYGVEIFDLTQPGLPPESVRYLTELRPHVFSAALIPLHPSGTIIIENHVHHPKRRRSTIAHEMAHVLLEHQFGAMLTDEHGCRSAVREIEEEAAELAGELLVPTDATRLAAFKGWSDQSVASYFRVSVPMAQWRMNVTGARRIACRWRARATRPGYAFAQ</sequence>
<evidence type="ECO:0000313" key="3">
    <source>
        <dbReference type="Proteomes" id="UP000305546"/>
    </source>
</evidence>
<dbReference type="AlphaFoldDB" id="A0A5C4M5C4"/>
<dbReference type="OrthoDB" id="572608at2"/>
<protein>
    <submittedName>
        <fullName evidence="2">ImmA/IrrE family metallo-endopeptidase</fullName>
    </submittedName>
</protein>
<organism evidence="2 3">
    <name type="scientific">Amycolatopsis alkalitolerans</name>
    <dbReference type="NCBI Taxonomy" id="2547244"/>
    <lineage>
        <taxon>Bacteria</taxon>
        <taxon>Bacillati</taxon>
        <taxon>Actinomycetota</taxon>
        <taxon>Actinomycetes</taxon>
        <taxon>Pseudonocardiales</taxon>
        <taxon>Pseudonocardiaceae</taxon>
        <taxon>Amycolatopsis</taxon>
    </lineage>
</organism>
<dbReference type="Pfam" id="PF06114">
    <property type="entry name" value="Peptidase_M78"/>
    <property type="match status" value="1"/>
</dbReference>
<evidence type="ECO:0000313" key="2">
    <source>
        <dbReference type="EMBL" id="TNC28455.1"/>
    </source>
</evidence>
<dbReference type="PANTHER" id="PTHR43236">
    <property type="entry name" value="ANTITOXIN HIGA1"/>
    <property type="match status" value="1"/>
</dbReference>
<comment type="caution">
    <text evidence="2">The sequence shown here is derived from an EMBL/GenBank/DDBJ whole genome shotgun (WGS) entry which is preliminary data.</text>
</comment>
<accession>A0A5C4M5C4</accession>
<dbReference type="EMBL" id="VDFW01000003">
    <property type="protein sequence ID" value="TNC28455.1"/>
    <property type="molecule type" value="Genomic_DNA"/>
</dbReference>
<feature type="domain" description="IrrE N-terminal-like" evidence="1">
    <location>
        <begin position="77"/>
        <end position="171"/>
    </location>
</feature>
<keyword evidence="3" id="KW-1185">Reference proteome</keyword>
<dbReference type="PANTHER" id="PTHR43236:SF2">
    <property type="entry name" value="BLL0069 PROTEIN"/>
    <property type="match status" value="1"/>
</dbReference>
<evidence type="ECO:0000259" key="1">
    <source>
        <dbReference type="Pfam" id="PF06114"/>
    </source>
</evidence>